<dbReference type="InterPro" id="IPR036282">
    <property type="entry name" value="Glutathione-S-Trfase_C_sf"/>
</dbReference>
<dbReference type="OrthoDB" id="9782992at2"/>
<dbReference type="Gene3D" id="1.20.1050.10">
    <property type="match status" value="1"/>
</dbReference>
<dbReference type="AlphaFoldDB" id="A0A1H9ZMW5"/>
<keyword evidence="4" id="KW-1185">Reference proteome</keyword>
<dbReference type="RefSeq" id="WP_093327424.1">
    <property type="nucleotide sequence ID" value="NZ_AP027363.1"/>
</dbReference>
<reference evidence="3 4" key="1">
    <citation type="submission" date="2016-10" db="EMBL/GenBank/DDBJ databases">
        <authorList>
            <person name="de Groot N.N."/>
        </authorList>
    </citation>
    <scope>NUCLEOTIDE SEQUENCE [LARGE SCALE GENOMIC DNA]</scope>
    <source>
        <strain evidence="3 4">DSM 19706</strain>
    </source>
</reference>
<accession>A0A1H9ZMW5</accession>
<dbReference type="Pfam" id="PF16865">
    <property type="entry name" value="GST_C_5"/>
    <property type="match status" value="1"/>
</dbReference>
<dbReference type="SFLD" id="SFLDG00358">
    <property type="entry name" value="Main_(cytGST)"/>
    <property type="match status" value="1"/>
</dbReference>
<dbReference type="InterPro" id="IPR041695">
    <property type="entry name" value="GST_C_5"/>
</dbReference>
<dbReference type="InterPro" id="IPR040079">
    <property type="entry name" value="Glutathione_S-Trfase"/>
</dbReference>
<name>A0A1H9ZMW5_THASX</name>
<dbReference type="Proteomes" id="UP000199308">
    <property type="component" value="Unassembled WGS sequence"/>
</dbReference>
<dbReference type="InterPro" id="IPR050983">
    <property type="entry name" value="GST_Omega/HSP26"/>
</dbReference>
<feature type="domain" description="GST N-terminal" evidence="1">
    <location>
        <begin position="1"/>
        <end position="79"/>
    </location>
</feature>
<dbReference type="PROSITE" id="PS50405">
    <property type="entry name" value="GST_CTER"/>
    <property type="match status" value="1"/>
</dbReference>
<dbReference type="InterPro" id="IPR010987">
    <property type="entry name" value="Glutathione-S-Trfase_C-like"/>
</dbReference>
<sequence>MIKVVSFRICPFVQRVTALLEAKNVPYEIEYISLSDKPQWFLDISPNGQVPLLVTENGTALFESDAIAEYLDDQYAPIVADVSAEQKALDRAWTYQATKHYLVQCGTMSSKDKETFETRFEKLSKAFAKAEKYLAEANHNGPFWHGDYVSNVDMAWFVLLHRAHIVEQHSGLDFFAQFPRVKAWQQALMATQLPESTVSDDFVEKFSNFYLSENTYLGRKLEQSCAPAEKSACSTSSCCG</sequence>
<dbReference type="InterPro" id="IPR036249">
    <property type="entry name" value="Thioredoxin-like_sf"/>
</dbReference>
<evidence type="ECO:0000313" key="3">
    <source>
        <dbReference type="EMBL" id="SES82674.1"/>
    </source>
</evidence>
<dbReference type="GO" id="GO:0005737">
    <property type="term" value="C:cytoplasm"/>
    <property type="evidence" value="ECO:0007669"/>
    <property type="project" value="TreeGrafter"/>
</dbReference>
<evidence type="ECO:0000259" key="2">
    <source>
        <dbReference type="PROSITE" id="PS50405"/>
    </source>
</evidence>
<evidence type="ECO:0000313" key="4">
    <source>
        <dbReference type="Proteomes" id="UP000199308"/>
    </source>
</evidence>
<dbReference type="Pfam" id="PF13409">
    <property type="entry name" value="GST_N_2"/>
    <property type="match status" value="1"/>
</dbReference>
<proteinExistence type="predicted"/>
<dbReference type="SFLD" id="SFLDS00019">
    <property type="entry name" value="Glutathione_Transferase_(cytos"/>
    <property type="match status" value="1"/>
</dbReference>
<dbReference type="PANTHER" id="PTHR43968:SF6">
    <property type="entry name" value="GLUTATHIONE S-TRANSFERASE OMEGA"/>
    <property type="match status" value="1"/>
</dbReference>
<dbReference type="InterPro" id="IPR004045">
    <property type="entry name" value="Glutathione_S-Trfase_N"/>
</dbReference>
<dbReference type="Gene3D" id="3.40.30.10">
    <property type="entry name" value="Glutaredoxin"/>
    <property type="match status" value="1"/>
</dbReference>
<dbReference type="SUPFAM" id="SSF52833">
    <property type="entry name" value="Thioredoxin-like"/>
    <property type="match status" value="1"/>
</dbReference>
<dbReference type="GO" id="GO:0016740">
    <property type="term" value="F:transferase activity"/>
    <property type="evidence" value="ECO:0007669"/>
    <property type="project" value="UniProtKB-KW"/>
</dbReference>
<dbReference type="STRING" id="349064.SAMN05660429_00509"/>
<gene>
    <name evidence="3" type="ORF">SAMN05660429_00509</name>
</gene>
<protein>
    <submittedName>
        <fullName evidence="3">Glutathione S-transferase</fullName>
    </submittedName>
</protein>
<organism evidence="3 4">
    <name type="scientific">Thalassotalea agarivorans</name>
    <name type="common">Thalassomonas agarivorans</name>
    <dbReference type="NCBI Taxonomy" id="349064"/>
    <lineage>
        <taxon>Bacteria</taxon>
        <taxon>Pseudomonadati</taxon>
        <taxon>Pseudomonadota</taxon>
        <taxon>Gammaproteobacteria</taxon>
        <taxon>Alteromonadales</taxon>
        <taxon>Colwelliaceae</taxon>
        <taxon>Thalassotalea</taxon>
    </lineage>
</organism>
<dbReference type="PANTHER" id="PTHR43968">
    <property type="match status" value="1"/>
</dbReference>
<dbReference type="PROSITE" id="PS50404">
    <property type="entry name" value="GST_NTER"/>
    <property type="match status" value="1"/>
</dbReference>
<dbReference type="CDD" id="cd00299">
    <property type="entry name" value="GST_C_family"/>
    <property type="match status" value="1"/>
</dbReference>
<dbReference type="EMBL" id="FOHK01000002">
    <property type="protein sequence ID" value="SES82674.1"/>
    <property type="molecule type" value="Genomic_DNA"/>
</dbReference>
<evidence type="ECO:0000259" key="1">
    <source>
        <dbReference type="PROSITE" id="PS50404"/>
    </source>
</evidence>
<feature type="domain" description="GST C-terminal" evidence="2">
    <location>
        <begin position="83"/>
        <end position="209"/>
    </location>
</feature>
<dbReference type="SUPFAM" id="SSF47616">
    <property type="entry name" value="GST C-terminal domain-like"/>
    <property type="match status" value="1"/>
</dbReference>
<keyword evidence="3" id="KW-0808">Transferase</keyword>